<dbReference type="PROSITE" id="PS50109">
    <property type="entry name" value="HIS_KIN"/>
    <property type="match status" value="1"/>
</dbReference>
<evidence type="ECO:0000256" key="4">
    <source>
        <dbReference type="ARBA" id="ARBA00022679"/>
    </source>
</evidence>
<evidence type="ECO:0000256" key="1">
    <source>
        <dbReference type="ARBA" id="ARBA00000085"/>
    </source>
</evidence>
<dbReference type="Gene3D" id="3.40.50.2300">
    <property type="match status" value="1"/>
</dbReference>
<dbReference type="InterPro" id="IPR036890">
    <property type="entry name" value="HATPase_C_sf"/>
</dbReference>
<dbReference type="PANTHER" id="PTHR42878:SF15">
    <property type="entry name" value="BACTERIOPHYTOCHROME"/>
    <property type="match status" value="1"/>
</dbReference>
<evidence type="ECO:0000259" key="8">
    <source>
        <dbReference type="PROSITE" id="PS50110"/>
    </source>
</evidence>
<dbReference type="CDD" id="cd00082">
    <property type="entry name" value="HisKA"/>
    <property type="match status" value="1"/>
</dbReference>
<dbReference type="PANTHER" id="PTHR42878">
    <property type="entry name" value="TWO-COMPONENT HISTIDINE KINASE"/>
    <property type="match status" value="1"/>
</dbReference>
<dbReference type="RefSeq" id="WP_313833628.1">
    <property type="nucleotide sequence ID" value="NZ_JAQOUE010000001.1"/>
</dbReference>
<dbReference type="Gene3D" id="1.10.287.130">
    <property type="match status" value="1"/>
</dbReference>
<feature type="domain" description="Histidine kinase" evidence="7">
    <location>
        <begin position="156"/>
        <end position="369"/>
    </location>
</feature>
<feature type="modified residue" description="4-aspartylphosphate" evidence="6">
    <location>
        <position position="59"/>
    </location>
</feature>
<dbReference type="InterPro" id="IPR036097">
    <property type="entry name" value="HisK_dim/P_sf"/>
</dbReference>
<keyword evidence="3 6" id="KW-0597">Phosphoprotein</keyword>
<keyword evidence="4" id="KW-0808">Transferase</keyword>
<dbReference type="InterPro" id="IPR001789">
    <property type="entry name" value="Sig_transdc_resp-reg_receiver"/>
</dbReference>
<dbReference type="InterPro" id="IPR003594">
    <property type="entry name" value="HATPase_dom"/>
</dbReference>
<dbReference type="PROSITE" id="PS50110">
    <property type="entry name" value="RESPONSE_REGULATORY"/>
    <property type="match status" value="1"/>
</dbReference>
<gene>
    <name evidence="9" type="ORF">PPG34_12295</name>
</gene>
<dbReference type="EC" id="2.7.13.3" evidence="2"/>
<dbReference type="InterPro" id="IPR005467">
    <property type="entry name" value="His_kinase_dom"/>
</dbReference>
<name>A0ABU3K9T4_9BACT</name>
<sequence>MKSGCLTVLIVDDCDEDREIFRRHLEQEALGDYEVLEAETGVEGWELITTQNPDCVLLDYQIPDFDGLEFIEALNKEIGVNRVPVLMLTGQGDEEIAVRAISNGVQDYLIKGKLTAVGLHRAIGHAVERAALLRTTEEQRLAIERSQKELEQFAYVLCHDLQAPVRRIMSFLEMIQKDLKEQLSPQTQSYFDRTIQNAMQMRQLIQDSLDYSLVGGDRKPAETVHLREILNGIACDLEDAMMERRVTLVFGDMPTVMGHPTMLRQLFHNLVGNAIKFQGEQPGTVTISASMEGAMWHFRVEDTGIGMDHECLEKIFNPFSRLHPKSEYPGCGIGLALCKKIVKHHGGRIWAESAKGIGSVFHFTIPSQDADTPVVEGLGERQLSSSVR</sequence>
<dbReference type="Pfam" id="PF00512">
    <property type="entry name" value="HisKA"/>
    <property type="match status" value="1"/>
</dbReference>
<dbReference type="SMART" id="SM00448">
    <property type="entry name" value="REC"/>
    <property type="match status" value="1"/>
</dbReference>
<evidence type="ECO:0000313" key="10">
    <source>
        <dbReference type="Proteomes" id="UP001250932"/>
    </source>
</evidence>
<evidence type="ECO:0000256" key="3">
    <source>
        <dbReference type="ARBA" id="ARBA00022553"/>
    </source>
</evidence>
<dbReference type="SUPFAM" id="SSF55874">
    <property type="entry name" value="ATPase domain of HSP90 chaperone/DNA topoisomerase II/histidine kinase"/>
    <property type="match status" value="1"/>
</dbReference>
<keyword evidence="5" id="KW-0418">Kinase</keyword>
<dbReference type="Proteomes" id="UP001250932">
    <property type="component" value="Unassembled WGS sequence"/>
</dbReference>
<accession>A0ABU3K9T4</accession>
<feature type="domain" description="Response regulatory" evidence="8">
    <location>
        <begin position="7"/>
        <end position="126"/>
    </location>
</feature>
<dbReference type="GO" id="GO:0005524">
    <property type="term" value="F:ATP binding"/>
    <property type="evidence" value="ECO:0007669"/>
    <property type="project" value="UniProtKB-KW"/>
</dbReference>
<dbReference type="Pfam" id="PF02518">
    <property type="entry name" value="HATPase_c"/>
    <property type="match status" value="1"/>
</dbReference>
<keyword evidence="9" id="KW-0067">ATP-binding</keyword>
<organism evidence="9 10">
    <name type="scientific">Candidatus Nitronereus thalassa</name>
    <dbReference type="NCBI Taxonomy" id="3020898"/>
    <lineage>
        <taxon>Bacteria</taxon>
        <taxon>Pseudomonadati</taxon>
        <taxon>Nitrospirota</taxon>
        <taxon>Nitrospiria</taxon>
        <taxon>Nitrospirales</taxon>
        <taxon>Nitrospiraceae</taxon>
        <taxon>Candidatus Nitronereus</taxon>
    </lineage>
</organism>
<comment type="catalytic activity">
    <reaction evidence="1">
        <text>ATP + protein L-histidine = ADP + protein N-phospho-L-histidine.</text>
        <dbReference type="EC" id="2.7.13.3"/>
    </reaction>
</comment>
<dbReference type="InterPro" id="IPR003661">
    <property type="entry name" value="HisK_dim/P_dom"/>
</dbReference>
<evidence type="ECO:0000313" key="9">
    <source>
        <dbReference type="EMBL" id="MDT7043132.1"/>
    </source>
</evidence>
<evidence type="ECO:0000256" key="5">
    <source>
        <dbReference type="ARBA" id="ARBA00022777"/>
    </source>
</evidence>
<dbReference type="SUPFAM" id="SSF52172">
    <property type="entry name" value="CheY-like"/>
    <property type="match status" value="1"/>
</dbReference>
<evidence type="ECO:0000256" key="6">
    <source>
        <dbReference type="PROSITE-ProRule" id="PRU00169"/>
    </source>
</evidence>
<dbReference type="CDD" id="cd00156">
    <property type="entry name" value="REC"/>
    <property type="match status" value="1"/>
</dbReference>
<dbReference type="SUPFAM" id="SSF47384">
    <property type="entry name" value="Homodimeric domain of signal transducing histidine kinase"/>
    <property type="match status" value="1"/>
</dbReference>
<protein>
    <recommendedName>
        <fullName evidence="2">histidine kinase</fullName>
        <ecNumber evidence="2">2.7.13.3</ecNumber>
    </recommendedName>
</protein>
<evidence type="ECO:0000256" key="2">
    <source>
        <dbReference type="ARBA" id="ARBA00012438"/>
    </source>
</evidence>
<dbReference type="PRINTS" id="PR00344">
    <property type="entry name" value="BCTRLSENSOR"/>
</dbReference>
<dbReference type="InterPro" id="IPR004358">
    <property type="entry name" value="Sig_transdc_His_kin-like_C"/>
</dbReference>
<reference evidence="9 10" key="1">
    <citation type="journal article" date="2023" name="ISME J.">
        <title>Cultivation and genomic characterization of novel and ubiquitous marine nitrite-oxidizing bacteria from the Nitrospirales.</title>
        <authorList>
            <person name="Mueller A.J."/>
            <person name="Daebeler A."/>
            <person name="Herbold C.W."/>
            <person name="Kirkegaard R.H."/>
            <person name="Daims H."/>
        </authorList>
    </citation>
    <scope>NUCLEOTIDE SEQUENCE [LARGE SCALE GENOMIC DNA]</scope>
    <source>
        <strain evidence="9 10">EB</strain>
    </source>
</reference>
<dbReference type="InterPro" id="IPR050351">
    <property type="entry name" value="BphY/WalK/GraS-like"/>
</dbReference>
<dbReference type="InterPro" id="IPR011006">
    <property type="entry name" value="CheY-like_superfamily"/>
</dbReference>
<comment type="caution">
    <text evidence="9">The sequence shown here is derived from an EMBL/GenBank/DDBJ whole genome shotgun (WGS) entry which is preliminary data.</text>
</comment>
<dbReference type="SMART" id="SM00387">
    <property type="entry name" value="HATPase_c"/>
    <property type="match status" value="1"/>
</dbReference>
<dbReference type="Gene3D" id="3.30.565.10">
    <property type="entry name" value="Histidine kinase-like ATPase, C-terminal domain"/>
    <property type="match status" value="1"/>
</dbReference>
<keyword evidence="10" id="KW-1185">Reference proteome</keyword>
<dbReference type="EMBL" id="JAQOUE010000001">
    <property type="protein sequence ID" value="MDT7043132.1"/>
    <property type="molecule type" value="Genomic_DNA"/>
</dbReference>
<proteinExistence type="predicted"/>
<evidence type="ECO:0000259" key="7">
    <source>
        <dbReference type="PROSITE" id="PS50109"/>
    </source>
</evidence>
<dbReference type="SMART" id="SM00388">
    <property type="entry name" value="HisKA"/>
    <property type="match status" value="1"/>
</dbReference>
<dbReference type="Pfam" id="PF00072">
    <property type="entry name" value="Response_reg"/>
    <property type="match status" value="1"/>
</dbReference>
<keyword evidence="9" id="KW-0547">Nucleotide-binding</keyword>